<proteinExistence type="predicted"/>
<accession>A0A813J4D6</accession>
<reference evidence="1" key="1">
    <citation type="submission" date="2021-02" db="EMBL/GenBank/DDBJ databases">
        <authorList>
            <person name="Dougan E. K."/>
            <person name="Rhodes N."/>
            <person name="Thang M."/>
            <person name="Chan C."/>
        </authorList>
    </citation>
    <scope>NUCLEOTIDE SEQUENCE</scope>
</reference>
<protein>
    <submittedName>
        <fullName evidence="1">Uncharacterized protein</fullName>
    </submittedName>
</protein>
<name>A0A813J4D6_POLGL</name>
<comment type="caution">
    <text evidence="1">The sequence shown here is derived from an EMBL/GenBank/DDBJ whole genome shotgun (WGS) entry which is preliminary data.</text>
</comment>
<evidence type="ECO:0000313" key="2">
    <source>
        <dbReference type="Proteomes" id="UP000626109"/>
    </source>
</evidence>
<gene>
    <name evidence="1" type="ORF">PGLA2088_LOCUS16720</name>
</gene>
<dbReference type="AlphaFoldDB" id="A0A813J4D6"/>
<dbReference type="InterPro" id="IPR021838">
    <property type="entry name" value="DUF3431"/>
</dbReference>
<dbReference type="Proteomes" id="UP000626109">
    <property type="component" value="Unassembled WGS sequence"/>
</dbReference>
<dbReference type="Pfam" id="PF11913">
    <property type="entry name" value="DUF3431"/>
    <property type="match status" value="1"/>
</dbReference>
<sequence length="321" mass="33047">MLVGRSLSPLRRVQASPVSRARIQSRPKADYERLLDTLSHDPDPYSGYFMGWMWSELFQGHQELCPMPPKMAAISHPMAMDELAQRFPEAVKRHYASIALAQAQTAVRRSLQSGVSGGISGGVSGGVSEGVSGGVSGGVPGGVSATTMAPGSITVTKVKGTMALDVPNCTACTQREGAIGAVVAGIANATGVDAKSVKATLTCSRRLTSDGLFVHRLEAVNGAYEITIPAGTTITAESVKTAIMTTGSACLTSKFAAAMTAAGITDIVVKVISISTPTVETTVTDAPATTTAAPKKQESSARQFFTGPMAAILALSMAALA</sequence>
<dbReference type="EMBL" id="CAJNNW010021360">
    <property type="protein sequence ID" value="CAE8667806.1"/>
    <property type="molecule type" value="Genomic_DNA"/>
</dbReference>
<organism evidence="1 2">
    <name type="scientific">Polarella glacialis</name>
    <name type="common">Dinoflagellate</name>
    <dbReference type="NCBI Taxonomy" id="89957"/>
    <lineage>
        <taxon>Eukaryota</taxon>
        <taxon>Sar</taxon>
        <taxon>Alveolata</taxon>
        <taxon>Dinophyceae</taxon>
        <taxon>Suessiales</taxon>
        <taxon>Suessiaceae</taxon>
        <taxon>Polarella</taxon>
    </lineage>
</organism>
<evidence type="ECO:0000313" key="1">
    <source>
        <dbReference type="EMBL" id="CAE8667806.1"/>
    </source>
</evidence>